<accession>A0A815ZBA6</accession>
<feature type="compositionally biased region" description="Acidic residues" evidence="1">
    <location>
        <begin position="81"/>
        <end position="101"/>
    </location>
</feature>
<proteinExistence type="predicted"/>
<feature type="region of interest" description="Disordered" evidence="1">
    <location>
        <begin position="74"/>
        <end position="133"/>
    </location>
</feature>
<evidence type="ECO:0000256" key="1">
    <source>
        <dbReference type="SAM" id="MobiDB-lite"/>
    </source>
</evidence>
<feature type="compositionally biased region" description="Low complexity" evidence="1">
    <location>
        <begin position="120"/>
        <end position="130"/>
    </location>
</feature>
<organism evidence="2 3">
    <name type="scientific">Adineta ricciae</name>
    <name type="common">Rotifer</name>
    <dbReference type="NCBI Taxonomy" id="249248"/>
    <lineage>
        <taxon>Eukaryota</taxon>
        <taxon>Metazoa</taxon>
        <taxon>Spiralia</taxon>
        <taxon>Gnathifera</taxon>
        <taxon>Rotifera</taxon>
        <taxon>Eurotatoria</taxon>
        <taxon>Bdelloidea</taxon>
        <taxon>Adinetida</taxon>
        <taxon>Adinetidae</taxon>
        <taxon>Adineta</taxon>
    </lineage>
</organism>
<name>A0A815ZBA6_ADIRI</name>
<keyword evidence="3" id="KW-1185">Reference proteome</keyword>
<dbReference type="EMBL" id="CAJNOR010006007">
    <property type="protein sequence ID" value="CAF1582707.1"/>
    <property type="molecule type" value="Genomic_DNA"/>
</dbReference>
<evidence type="ECO:0000313" key="2">
    <source>
        <dbReference type="EMBL" id="CAF1582707.1"/>
    </source>
</evidence>
<protein>
    <submittedName>
        <fullName evidence="2">Uncharacterized protein</fullName>
    </submittedName>
</protein>
<evidence type="ECO:0000313" key="3">
    <source>
        <dbReference type="Proteomes" id="UP000663828"/>
    </source>
</evidence>
<dbReference type="Proteomes" id="UP000663828">
    <property type="component" value="Unassembled WGS sequence"/>
</dbReference>
<dbReference type="AlphaFoldDB" id="A0A815ZBA6"/>
<feature type="compositionally biased region" description="Acidic residues" evidence="1">
    <location>
        <begin position="11"/>
        <end position="31"/>
    </location>
</feature>
<comment type="caution">
    <text evidence="2">The sequence shown here is derived from an EMBL/GenBank/DDBJ whole genome shotgun (WGS) entry which is preliminary data.</text>
</comment>
<sequence length="282" mass="32273">MSILTNHDDKTDDDDEKEEEEEEDGDNDEESNVVPIIIENHHAETSPPPVLRSILRKHIVKDVSTNVSDNVQQILIPINENDNDEKDSDYTGDEEEEEEEEQGKTNNANTVSREKKGRKQQQQQKSQSFQTVHDSSFVLSNQLTKSKKKHDLSATSHPSVKFAEEGPVIIHSSFYPSPKIEPRHSVTFLNMKQDLQTTTTTTETTSDFRPVYVSPLKYRPLLGLSANDSRLLLERRVSLLGKPLIFHSAQKRSANYRRAQLIVYNFLERAHGYKAVIYHTFV</sequence>
<feature type="compositionally biased region" description="Basic and acidic residues" evidence="1">
    <location>
        <begin position="1"/>
        <end position="10"/>
    </location>
</feature>
<gene>
    <name evidence="2" type="ORF">XAT740_LOCUS45684</name>
</gene>
<feature type="region of interest" description="Disordered" evidence="1">
    <location>
        <begin position="1"/>
        <end position="49"/>
    </location>
</feature>
<reference evidence="2" key="1">
    <citation type="submission" date="2021-02" db="EMBL/GenBank/DDBJ databases">
        <authorList>
            <person name="Nowell W R."/>
        </authorList>
    </citation>
    <scope>NUCLEOTIDE SEQUENCE</scope>
</reference>